<feature type="domain" description="Calcineurin-like phosphoesterase" evidence="2">
    <location>
        <begin position="71"/>
        <end position="306"/>
    </location>
</feature>
<dbReference type="InterPro" id="IPR029052">
    <property type="entry name" value="Metallo-depent_PP-like"/>
</dbReference>
<evidence type="ECO:0000313" key="3">
    <source>
        <dbReference type="EMBL" id="ENZ82198.1"/>
    </source>
</evidence>
<feature type="chain" id="PRO_5004348852" description="Calcineurin-like phosphoesterase domain-containing protein" evidence="1">
    <location>
        <begin position="24"/>
        <end position="422"/>
    </location>
</feature>
<dbReference type="AlphaFoldDB" id="R0E9S1"/>
<feature type="signal peptide" evidence="1">
    <location>
        <begin position="1"/>
        <end position="23"/>
    </location>
</feature>
<name>R0E9S1_CAUVI</name>
<dbReference type="EMBL" id="APMP01000009">
    <property type="protein sequence ID" value="ENZ82198.1"/>
    <property type="molecule type" value="Genomic_DNA"/>
</dbReference>
<dbReference type="InterPro" id="IPR051918">
    <property type="entry name" value="STPP_CPPED1"/>
</dbReference>
<dbReference type="eggNOG" id="COG1409">
    <property type="taxonomic scope" value="Bacteria"/>
</dbReference>
<reference evidence="3 4" key="1">
    <citation type="journal article" date="2013" name="Genome Announc.">
        <title>Draft Genome Sequence for Caulobacter sp. Strain OR37, a Bacterium Tolerant to Heavy Metals.</title>
        <authorList>
            <person name="Utturkar S.M."/>
            <person name="Bollmann A."/>
            <person name="Brzoska R.M."/>
            <person name="Klingeman D.M."/>
            <person name="Epstein S.E."/>
            <person name="Palumbo A.V."/>
            <person name="Brown S.D."/>
        </authorList>
    </citation>
    <scope>NUCLEOTIDE SEQUENCE [LARGE SCALE GENOMIC DNA]</scope>
    <source>
        <strain evidence="3 4">OR37</strain>
    </source>
</reference>
<gene>
    <name evidence="3" type="ORF">OR37_02010</name>
</gene>
<dbReference type="Pfam" id="PF00149">
    <property type="entry name" value="Metallophos"/>
    <property type="match status" value="1"/>
</dbReference>
<dbReference type="InterPro" id="IPR004843">
    <property type="entry name" value="Calcineurin-like_PHP"/>
</dbReference>
<dbReference type="PATRIC" id="fig|1292034.3.peg.1997"/>
<evidence type="ECO:0000259" key="2">
    <source>
        <dbReference type="Pfam" id="PF00149"/>
    </source>
</evidence>
<dbReference type="Gene3D" id="3.60.21.10">
    <property type="match status" value="1"/>
</dbReference>
<protein>
    <recommendedName>
        <fullName evidence="2">Calcineurin-like phosphoesterase domain-containing protein</fullName>
    </recommendedName>
</protein>
<comment type="caution">
    <text evidence="3">The sequence shown here is derived from an EMBL/GenBank/DDBJ whole genome shotgun (WGS) entry which is preliminary data.</text>
</comment>
<dbReference type="STRING" id="1292034.OR37_02010"/>
<keyword evidence="1" id="KW-0732">Signal</keyword>
<dbReference type="PANTHER" id="PTHR43143">
    <property type="entry name" value="METALLOPHOSPHOESTERASE, CALCINEURIN SUPERFAMILY"/>
    <property type="match status" value="1"/>
</dbReference>
<keyword evidence="4" id="KW-1185">Reference proteome</keyword>
<sequence precursor="true">MKTPFSRAALLLSLTLVAAPAHAAETRDFSIAVLPDTQNYIDYTHQKVAGFPFDGRDMFLDQLRYVSSRLKSQGGDVAFVVGLGDVWQHQSLEMDPDHVARSFKRAPNPVMDHEFAPTPKVREIEMPTAREGYAMLDGKTPFAVVPGNHDHDAMWTDVNHPPKAVVKGPEDIGMLHAGGLTNFDAVFGADSAFFKGKPWYVDSHDGGADSAQIFKAGGYTFLHIGLRFDPTNDSLAWAAEVIRKHPGLPTIVTTHDYMDNDGRRLPNPIIDNNAVDPNDNTPQMVWDKFISQHDQIFLVLCGHEHGQALRTDDNRFGHKVVQVLSDYQDRHQTAIDAGVNNPYVGIGDGWLRMMTFHLGDATPTIAVRTYSTVYNKSSRDTAQYAAWYKAKEKPALSDVDFHGQDDFTITLSDFRQRFGKGS</sequence>
<dbReference type="PANTHER" id="PTHR43143:SF5">
    <property type="entry name" value="SECRETED PROTEIN"/>
    <property type="match status" value="1"/>
</dbReference>
<accession>R0E9S1</accession>
<organism evidence="3 4">
    <name type="scientific">Caulobacter vibrioides OR37</name>
    <dbReference type="NCBI Taxonomy" id="1292034"/>
    <lineage>
        <taxon>Bacteria</taxon>
        <taxon>Pseudomonadati</taxon>
        <taxon>Pseudomonadota</taxon>
        <taxon>Alphaproteobacteria</taxon>
        <taxon>Caulobacterales</taxon>
        <taxon>Caulobacteraceae</taxon>
        <taxon>Caulobacter</taxon>
    </lineage>
</organism>
<evidence type="ECO:0000256" key="1">
    <source>
        <dbReference type="SAM" id="SignalP"/>
    </source>
</evidence>
<dbReference type="OrthoDB" id="475207at2"/>
<proteinExistence type="predicted"/>
<dbReference type="Proteomes" id="UP000013063">
    <property type="component" value="Unassembled WGS sequence"/>
</dbReference>
<dbReference type="GO" id="GO:0016787">
    <property type="term" value="F:hydrolase activity"/>
    <property type="evidence" value="ECO:0007669"/>
    <property type="project" value="InterPro"/>
</dbReference>
<dbReference type="RefSeq" id="WP_004618854.1">
    <property type="nucleotide sequence ID" value="NZ_APMP01000009.1"/>
</dbReference>
<dbReference type="SUPFAM" id="SSF56300">
    <property type="entry name" value="Metallo-dependent phosphatases"/>
    <property type="match status" value="1"/>
</dbReference>
<evidence type="ECO:0000313" key="4">
    <source>
        <dbReference type="Proteomes" id="UP000013063"/>
    </source>
</evidence>